<organism evidence="2 3">
    <name type="scientific">Terrihabitans rhizophilus</name>
    <dbReference type="NCBI Taxonomy" id="3092662"/>
    <lineage>
        <taxon>Bacteria</taxon>
        <taxon>Pseudomonadati</taxon>
        <taxon>Pseudomonadota</taxon>
        <taxon>Alphaproteobacteria</taxon>
        <taxon>Hyphomicrobiales</taxon>
        <taxon>Terrihabitans</taxon>
    </lineage>
</organism>
<evidence type="ECO:0000256" key="1">
    <source>
        <dbReference type="SAM" id="Phobius"/>
    </source>
</evidence>
<comment type="caution">
    <text evidence="2">The sequence shown here is derived from an EMBL/GenBank/DDBJ whole genome shotgun (WGS) entry which is preliminary data.</text>
</comment>
<sequence>MATSTSRNQITVISATVLVAVELLVAGVAAGWALAGMLGLGEVGAWIFEGIGALIALYLIVMFHRTAVRNSTPRAR</sequence>
<dbReference type="Proteomes" id="UP001274321">
    <property type="component" value="Unassembled WGS sequence"/>
</dbReference>
<accession>A0ABU4RQP4</accession>
<dbReference type="EMBL" id="JAXAFJ010000009">
    <property type="protein sequence ID" value="MDX6807184.1"/>
    <property type="molecule type" value="Genomic_DNA"/>
</dbReference>
<evidence type="ECO:0000313" key="3">
    <source>
        <dbReference type="Proteomes" id="UP001274321"/>
    </source>
</evidence>
<keyword evidence="1" id="KW-0472">Membrane</keyword>
<keyword evidence="1" id="KW-1133">Transmembrane helix</keyword>
<reference evidence="2 3" key="1">
    <citation type="submission" date="2023-11" db="EMBL/GenBank/DDBJ databases">
        <authorList>
            <person name="Bao R."/>
        </authorList>
    </citation>
    <scope>NUCLEOTIDE SEQUENCE [LARGE SCALE GENOMIC DNA]</scope>
    <source>
        <strain evidence="2 3">PJ23</strain>
    </source>
</reference>
<evidence type="ECO:0000313" key="2">
    <source>
        <dbReference type="EMBL" id="MDX6807184.1"/>
    </source>
</evidence>
<protein>
    <submittedName>
        <fullName evidence="2">Uncharacterized protein</fullName>
    </submittedName>
</protein>
<gene>
    <name evidence="2" type="ORF">SCD90_14020</name>
</gene>
<dbReference type="RefSeq" id="WP_319845307.1">
    <property type="nucleotide sequence ID" value="NZ_JAXAFJ010000009.1"/>
</dbReference>
<name>A0ABU4RQP4_9HYPH</name>
<keyword evidence="3" id="KW-1185">Reference proteome</keyword>
<proteinExistence type="predicted"/>
<keyword evidence="1" id="KW-0812">Transmembrane</keyword>
<feature type="transmembrane region" description="Helical" evidence="1">
    <location>
        <begin position="46"/>
        <end position="68"/>
    </location>
</feature>
<feature type="transmembrane region" description="Helical" evidence="1">
    <location>
        <begin position="12"/>
        <end position="34"/>
    </location>
</feature>